<protein>
    <submittedName>
        <fullName evidence="1">Uncharacterized protein</fullName>
    </submittedName>
</protein>
<dbReference type="RefSeq" id="WP_187329434.1">
    <property type="nucleotide sequence ID" value="NZ_CP021983.2"/>
</dbReference>
<dbReference type="EMBL" id="CP021983">
    <property type="protein sequence ID" value="ASC72382.1"/>
    <property type="molecule type" value="Genomic_DNA"/>
</dbReference>
<organism evidence="1 2">
    <name type="scientific">Halomicronema hongdechloris C2206</name>
    <dbReference type="NCBI Taxonomy" id="1641165"/>
    <lineage>
        <taxon>Bacteria</taxon>
        <taxon>Bacillati</taxon>
        <taxon>Cyanobacteriota</taxon>
        <taxon>Cyanophyceae</taxon>
        <taxon>Nodosilineales</taxon>
        <taxon>Nodosilineaceae</taxon>
        <taxon>Halomicronema</taxon>
    </lineage>
</organism>
<sequence>MRLTVDSRAHCYVLDEARLGQLQSGTNAIPLEPGLYIIRIEQGGWRHGPEAQSWEQAPWVLLWIYGGQFINRKTNIRSGSHLGRPCMAMTIPLP</sequence>
<name>A0A1Z3HQ57_9CYAN</name>
<evidence type="ECO:0000313" key="1">
    <source>
        <dbReference type="EMBL" id="ASC72382.1"/>
    </source>
</evidence>
<keyword evidence="2" id="KW-1185">Reference proteome</keyword>
<dbReference type="KEGG" id="hhg:XM38_033390"/>
<reference evidence="1 2" key="1">
    <citation type="journal article" date="2016" name="Biochim. Biophys. Acta">
        <title>Characterization of red-shifted phycobilisomes isolated from the chlorophyll f-containing cyanobacterium Halomicronema hongdechloris.</title>
        <authorList>
            <person name="Li Y."/>
            <person name="Lin Y."/>
            <person name="Garvey C.J."/>
            <person name="Birch D."/>
            <person name="Corkery R.W."/>
            <person name="Loughlin P.C."/>
            <person name="Scheer H."/>
            <person name="Willows R.D."/>
            <person name="Chen M."/>
        </authorList>
    </citation>
    <scope>NUCLEOTIDE SEQUENCE [LARGE SCALE GENOMIC DNA]</scope>
    <source>
        <strain evidence="1 2">C2206</strain>
    </source>
</reference>
<proteinExistence type="predicted"/>
<gene>
    <name evidence="1" type="ORF">XM38_033390</name>
</gene>
<dbReference type="Proteomes" id="UP000191901">
    <property type="component" value="Chromosome"/>
</dbReference>
<accession>A0A1Z3HQ57</accession>
<dbReference type="AlphaFoldDB" id="A0A1Z3HQ57"/>
<evidence type="ECO:0000313" key="2">
    <source>
        <dbReference type="Proteomes" id="UP000191901"/>
    </source>
</evidence>